<dbReference type="eggNOG" id="COG3301">
    <property type="taxonomic scope" value="Bacteria"/>
</dbReference>
<dbReference type="InterPro" id="IPR052049">
    <property type="entry name" value="Electron_transfer_protein"/>
</dbReference>
<organism evidence="9 10">
    <name type="scientific">Brachybacterium phenoliresistens</name>
    <dbReference type="NCBI Taxonomy" id="396014"/>
    <lineage>
        <taxon>Bacteria</taxon>
        <taxon>Bacillati</taxon>
        <taxon>Actinomycetota</taxon>
        <taxon>Actinomycetes</taxon>
        <taxon>Micrococcales</taxon>
        <taxon>Dermabacteraceae</taxon>
        <taxon>Brachybacterium</taxon>
    </lineage>
</organism>
<evidence type="ECO:0000256" key="1">
    <source>
        <dbReference type="ARBA" id="ARBA00004651"/>
    </source>
</evidence>
<reference evidence="9 10" key="1">
    <citation type="submission" date="2014-02" db="EMBL/GenBank/DDBJ databases">
        <title>Genome sequence of Brachybacterium phenoliresistens strain W13A50.</title>
        <authorList>
            <person name="Wang X."/>
        </authorList>
    </citation>
    <scope>NUCLEOTIDE SEQUENCE [LARGE SCALE GENOMIC DNA]</scope>
    <source>
        <strain evidence="9 10">W13A50</strain>
    </source>
</reference>
<keyword evidence="6 8" id="KW-0472">Membrane</keyword>
<comment type="similarity">
    <text evidence="2">Belongs to the NrfD family.</text>
</comment>
<feature type="compositionally biased region" description="Basic and acidic residues" evidence="7">
    <location>
        <begin position="351"/>
        <end position="361"/>
    </location>
</feature>
<dbReference type="Proteomes" id="UP000023067">
    <property type="component" value="Unassembled WGS sequence"/>
</dbReference>
<name>Z9JTL1_9MICO</name>
<dbReference type="AlphaFoldDB" id="Z9JTL1"/>
<keyword evidence="5 8" id="KW-1133">Transmembrane helix</keyword>
<dbReference type="OrthoDB" id="112837at2"/>
<comment type="subcellular location">
    <subcellularLocation>
        <location evidence="1">Cell membrane</location>
        <topology evidence="1">Multi-pass membrane protein</topology>
    </subcellularLocation>
</comment>
<dbReference type="EMBL" id="JDYK01000009">
    <property type="protein sequence ID" value="EWS81136.1"/>
    <property type="molecule type" value="Genomic_DNA"/>
</dbReference>
<dbReference type="STRING" id="396014.BF93_18370"/>
<feature type="transmembrane region" description="Helical" evidence="8">
    <location>
        <begin position="73"/>
        <end position="95"/>
    </location>
</feature>
<dbReference type="GO" id="GO:0005886">
    <property type="term" value="C:plasma membrane"/>
    <property type="evidence" value="ECO:0007669"/>
    <property type="project" value="UniProtKB-SubCell"/>
</dbReference>
<evidence type="ECO:0000256" key="5">
    <source>
        <dbReference type="ARBA" id="ARBA00022989"/>
    </source>
</evidence>
<dbReference type="InterPro" id="IPR005614">
    <property type="entry name" value="NrfD-like"/>
</dbReference>
<protein>
    <submittedName>
        <fullName evidence="9">Nitrite reductase</fullName>
    </submittedName>
</protein>
<accession>Z9JTL1</accession>
<evidence type="ECO:0000256" key="8">
    <source>
        <dbReference type="SAM" id="Phobius"/>
    </source>
</evidence>
<dbReference type="PANTHER" id="PTHR34856:SF2">
    <property type="entry name" value="PROTEIN NRFD"/>
    <property type="match status" value="1"/>
</dbReference>
<dbReference type="PATRIC" id="fig|396014.3.peg.2009"/>
<evidence type="ECO:0000313" key="9">
    <source>
        <dbReference type="EMBL" id="EWS81136.1"/>
    </source>
</evidence>
<evidence type="ECO:0000256" key="2">
    <source>
        <dbReference type="ARBA" id="ARBA00008929"/>
    </source>
</evidence>
<evidence type="ECO:0000256" key="3">
    <source>
        <dbReference type="ARBA" id="ARBA00022475"/>
    </source>
</evidence>
<evidence type="ECO:0000256" key="6">
    <source>
        <dbReference type="ARBA" id="ARBA00023136"/>
    </source>
</evidence>
<evidence type="ECO:0000256" key="4">
    <source>
        <dbReference type="ARBA" id="ARBA00022692"/>
    </source>
</evidence>
<evidence type="ECO:0000313" key="10">
    <source>
        <dbReference type="Proteomes" id="UP000023067"/>
    </source>
</evidence>
<feature type="transmembrane region" description="Helical" evidence="8">
    <location>
        <begin position="189"/>
        <end position="209"/>
    </location>
</feature>
<sequence>MTHSAFDGYRPPEPPRGRRRRRRDGDRSPARRRGLGALGTGDGGREMPMVEDVEFSSYYGRPVVKAPPWGAPIGLYLFVGGVAGASALLGAGAALTDRPALRRNARLTALAAVAVGTPALIEDLGRPERFLHMLRVIKPTSPMSLGTWILSGFASGAGVAAAAEIDRLLGERLPLGPLRPVLRRAEGPAAAVSTVLGAPLAAYTAVLLGDTAVPTWQGARRGLPFVFVSSAALAASGIAMITTPVAQAGPARVLAVLGVAGDVVAMHRTKESMHPLEAEPLETGAAGRKLRWAERLAVAGGVATLLGGRNRWIAAAGGAAVATASALTRFGVLEAGIESVKDPRRVMIPQRERLEKRRAEGITDDSITTGPES</sequence>
<dbReference type="PANTHER" id="PTHR34856">
    <property type="entry name" value="PROTEIN NRFD"/>
    <property type="match status" value="1"/>
</dbReference>
<feature type="region of interest" description="Disordered" evidence="7">
    <location>
        <begin position="1"/>
        <end position="46"/>
    </location>
</feature>
<feature type="region of interest" description="Disordered" evidence="7">
    <location>
        <begin position="351"/>
        <end position="373"/>
    </location>
</feature>
<comment type="caution">
    <text evidence="9">The sequence shown here is derived from an EMBL/GenBank/DDBJ whole genome shotgun (WGS) entry which is preliminary data.</text>
</comment>
<keyword evidence="3" id="KW-1003">Cell membrane</keyword>
<keyword evidence="4 8" id="KW-0812">Transmembrane</keyword>
<dbReference type="RefSeq" id="WP_038372382.1">
    <property type="nucleotide sequence ID" value="NZ_KK069994.1"/>
</dbReference>
<dbReference type="HOGENOM" id="CLU_045348_0_0_11"/>
<feature type="transmembrane region" description="Helical" evidence="8">
    <location>
        <begin position="221"/>
        <end position="242"/>
    </location>
</feature>
<dbReference type="Gene3D" id="1.20.1630.10">
    <property type="entry name" value="Formate dehydrogenase/DMSO reductase domain"/>
    <property type="match status" value="1"/>
</dbReference>
<proteinExistence type="inferred from homology"/>
<evidence type="ECO:0000256" key="7">
    <source>
        <dbReference type="SAM" id="MobiDB-lite"/>
    </source>
</evidence>
<dbReference type="Pfam" id="PF03916">
    <property type="entry name" value="NrfD"/>
    <property type="match status" value="1"/>
</dbReference>
<gene>
    <name evidence="9" type="ORF">BF93_18370</name>
</gene>
<keyword evidence="10" id="KW-1185">Reference proteome</keyword>
<feature type="transmembrane region" description="Helical" evidence="8">
    <location>
        <begin position="145"/>
        <end position="169"/>
    </location>
</feature>